<evidence type="ECO:0000313" key="2">
    <source>
        <dbReference type="Proteomes" id="UP000612456"/>
    </source>
</evidence>
<gene>
    <name evidence="1" type="ORF">GCM10010911_40470</name>
</gene>
<protein>
    <submittedName>
        <fullName evidence="1">Uncharacterized protein</fullName>
    </submittedName>
</protein>
<sequence>MDYYNLSIRTDKYAAGLAAMDCPKGFPSQQGLHLFPICYTIDPAKADSYFHKGELPTMIIKFIRLR</sequence>
<keyword evidence="2" id="KW-1185">Reference proteome</keyword>
<dbReference type="Proteomes" id="UP000612456">
    <property type="component" value="Unassembled WGS sequence"/>
</dbReference>
<evidence type="ECO:0000313" key="1">
    <source>
        <dbReference type="EMBL" id="GGD78339.1"/>
    </source>
</evidence>
<reference evidence="1" key="1">
    <citation type="journal article" date="2014" name="Int. J. Syst. Evol. Microbiol.">
        <title>Complete genome sequence of Corynebacterium casei LMG S-19264T (=DSM 44701T), isolated from a smear-ripened cheese.</title>
        <authorList>
            <consortium name="US DOE Joint Genome Institute (JGI-PGF)"/>
            <person name="Walter F."/>
            <person name="Albersmeier A."/>
            <person name="Kalinowski J."/>
            <person name="Ruckert C."/>
        </authorList>
    </citation>
    <scope>NUCLEOTIDE SEQUENCE</scope>
    <source>
        <strain evidence="1">CGMCC 1.15178</strain>
    </source>
</reference>
<organism evidence="1 2">
    <name type="scientific">Paenibacillus nasutitermitis</name>
    <dbReference type="NCBI Taxonomy" id="1652958"/>
    <lineage>
        <taxon>Bacteria</taxon>
        <taxon>Bacillati</taxon>
        <taxon>Bacillota</taxon>
        <taxon>Bacilli</taxon>
        <taxon>Bacillales</taxon>
        <taxon>Paenibacillaceae</taxon>
        <taxon>Paenibacillus</taxon>
    </lineage>
</organism>
<dbReference type="EMBL" id="BMHP01000003">
    <property type="protein sequence ID" value="GGD78339.1"/>
    <property type="molecule type" value="Genomic_DNA"/>
</dbReference>
<proteinExistence type="predicted"/>
<name>A0A916Z674_9BACL</name>
<accession>A0A916Z674</accession>
<comment type="caution">
    <text evidence="1">The sequence shown here is derived from an EMBL/GenBank/DDBJ whole genome shotgun (WGS) entry which is preliminary data.</text>
</comment>
<dbReference type="AlphaFoldDB" id="A0A916Z674"/>
<reference evidence="1" key="2">
    <citation type="submission" date="2020-09" db="EMBL/GenBank/DDBJ databases">
        <authorList>
            <person name="Sun Q."/>
            <person name="Zhou Y."/>
        </authorList>
    </citation>
    <scope>NUCLEOTIDE SEQUENCE</scope>
    <source>
        <strain evidence="1">CGMCC 1.15178</strain>
    </source>
</reference>
<dbReference type="RefSeq" id="WP_188994298.1">
    <property type="nucleotide sequence ID" value="NZ_BMHP01000003.1"/>
</dbReference>